<comment type="caution">
    <text evidence="3">The sequence shown here is derived from an EMBL/GenBank/DDBJ whole genome shotgun (WGS) entry which is preliminary data.</text>
</comment>
<dbReference type="Proteomes" id="UP001139031">
    <property type="component" value="Unassembled WGS sequence"/>
</dbReference>
<dbReference type="RefSeq" id="WP_224194433.1">
    <property type="nucleotide sequence ID" value="NZ_JAIRAU010000034.1"/>
</dbReference>
<evidence type="ECO:0000313" key="4">
    <source>
        <dbReference type="Proteomes" id="UP001139031"/>
    </source>
</evidence>
<proteinExistence type="predicted"/>
<name>A0ABS7TWQ2_9BACT</name>
<keyword evidence="4" id="KW-1185">Reference proteome</keyword>
<accession>A0ABS7TWQ2</accession>
<gene>
    <name evidence="3" type="ORF">K7C98_25835</name>
</gene>
<feature type="signal peptide" evidence="2">
    <location>
        <begin position="1"/>
        <end position="24"/>
    </location>
</feature>
<feature type="chain" id="PRO_5046348002" description="Lipoprotein" evidence="2">
    <location>
        <begin position="25"/>
        <end position="295"/>
    </location>
</feature>
<keyword evidence="2" id="KW-0732">Signal</keyword>
<evidence type="ECO:0000256" key="1">
    <source>
        <dbReference type="SAM" id="MobiDB-lite"/>
    </source>
</evidence>
<organism evidence="3 4">
    <name type="scientific">Nannocystis pusilla</name>
    <dbReference type="NCBI Taxonomy" id="889268"/>
    <lineage>
        <taxon>Bacteria</taxon>
        <taxon>Pseudomonadati</taxon>
        <taxon>Myxococcota</taxon>
        <taxon>Polyangia</taxon>
        <taxon>Nannocystales</taxon>
        <taxon>Nannocystaceae</taxon>
        <taxon>Nannocystis</taxon>
    </lineage>
</organism>
<protein>
    <recommendedName>
        <fullName evidence="5">Lipoprotein</fullName>
    </recommendedName>
</protein>
<evidence type="ECO:0000256" key="2">
    <source>
        <dbReference type="SAM" id="SignalP"/>
    </source>
</evidence>
<reference evidence="3" key="1">
    <citation type="submission" date="2021-08" db="EMBL/GenBank/DDBJ databases">
        <authorList>
            <person name="Stevens D.C."/>
        </authorList>
    </citation>
    <scope>NUCLEOTIDE SEQUENCE</scope>
    <source>
        <strain evidence="3">DSM 53165</strain>
    </source>
</reference>
<evidence type="ECO:0008006" key="5">
    <source>
        <dbReference type="Google" id="ProtNLM"/>
    </source>
</evidence>
<feature type="region of interest" description="Disordered" evidence="1">
    <location>
        <begin position="27"/>
        <end position="72"/>
    </location>
</feature>
<dbReference type="EMBL" id="JAIRAU010000034">
    <property type="protein sequence ID" value="MBZ5712677.1"/>
    <property type="molecule type" value="Genomic_DNA"/>
</dbReference>
<sequence length="295" mass="30829">MPFAYRLRSCGLLLVLACNKGGGAGTDTDATDATATQPPVTTTTTTTSGPTTDDTATTPTTTDATATTDESATTGAPAQCSIYTDESACGQNGCEWAQILGYTHGTQGCLGSIRDFCVPKQVSGGLTSVWRDDDGDIEVLQFPHNPTDLGPEWSVCDCDGPLACLCTSQTLDCPGRMDEFCGLIGSDAGCTNAASGGNLVCGWFNVSKEGPPDPSCDDSPSEDRCLPGTNLGADDCPKLALPYPNVCQGEQNPIFWREVDGVVEVINVCGPEPIGWSRCVADDPNQPEDCKCRCL</sequence>
<evidence type="ECO:0000313" key="3">
    <source>
        <dbReference type="EMBL" id="MBZ5712677.1"/>
    </source>
</evidence>